<dbReference type="Gene3D" id="3.30.110.40">
    <property type="entry name" value="TusA-like domain"/>
    <property type="match status" value="1"/>
</dbReference>
<dbReference type="PROSITE" id="PS01148">
    <property type="entry name" value="UPF0033"/>
    <property type="match status" value="1"/>
</dbReference>
<dbReference type="InterPro" id="IPR019870">
    <property type="entry name" value="Se_metab_YedF"/>
</dbReference>
<sequence>MKVIDCRGLPCPQPVINTKNALDEVRIGENILVLVDNEAAVQNVCRFATGQGHQYEVKAKEGYWEINIVKKTAGGSQAVISCAEGETAPVCVVFSSRKMGEGEETLSHLLLKAFIKTLKEVSPRPAKIICYNEGVFLTLADSEVLEDLKELEQEGVEILVCGTCLDYYQVKDKLAVGRVSNMYDILTSLLSARVLKP</sequence>
<evidence type="ECO:0000313" key="3">
    <source>
        <dbReference type="EMBL" id="HHI97613.1"/>
    </source>
</evidence>
<accession>A0A7V5P0W7</accession>
<name>A0A7V5P0W7_9BACT</name>
<dbReference type="InterPro" id="IPR027396">
    <property type="entry name" value="DsrEFH-like"/>
</dbReference>
<reference evidence="3" key="1">
    <citation type="journal article" date="2020" name="mSystems">
        <title>Genome- and Community-Level Interaction Insights into Carbon Utilization and Element Cycling Functions of Hydrothermarchaeota in Hydrothermal Sediment.</title>
        <authorList>
            <person name="Zhou Z."/>
            <person name="Liu Y."/>
            <person name="Xu W."/>
            <person name="Pan J."/>
            <person name="Luo Z.H."/>
            <person name="Li M."/>
        </authorList>
    </citation>
    <scope>NUCLEOTIDE SEQUENCE [LARGE SCALE GENOMIC DNA]</scope>
    <source>
        <strain evidence="3">HyVt-533</strain>
    </source>
</reference>
<evidence type="ECO:0000256" key="1">
    <source>
        <dbReference type="ARBA" id="ARBA00008984"/>
    </source>
</evidence>
<comment type="similarity">
    <text evidence="1">Belongs to the sulfur carrier protein TusA family.</text>
</comment>
<feature type="domain" description="UPF0033" evidence="2">
    <location>
        <begin position="4"/>
        <end position="28"/>
    </location>
</feature>
<dbReference type="EMBL" id="DROK01000209">
    <property type="protein sequence ID" value="HHI97613.1"/>
    <property type="molecule type" value="Genomic_DNA"/>
</dbReference>
<dbReference type="CDD" id="cd03421">
    <property type="entry name" value="SirA_like_N"/>
    <property type="match status" value="1"/>
</dbReference>
<dbReference type="InterPro" id="IPR036868">
    <property type="entry name" value="TusA-like_sf"/>
</dbReference>
<dbReference type="Gene3D" id="3.40.1260.10">
    <property type="entry name" value="DsrEFH-like"/>
    <property type="match status" value="1"/>
</dbReference>
<dbReference type="InterPro" id="IPR001455">
    <property type="entry name" value="TusA-like"/>
</dbReference>
<proteinExistence type="inferred from homology"/>
<dbReference type="PANTHER" id="PTHR33279:SF6">
    <property type="entry name" value="SULFUR CARRIER PROTEIN YEDF-RELATED"/>
    <property type="match status" value="1"/>
</dbReference>
<dbReference type="Proteomes" id="UP000886101">
    <property type="component" value="Unassembled WGS sequence"/>
</dbReference>
<dbReference type="Pfam" id="PF01206">
    <property type="entry name" value="TusA"/>
    <property type="match status" value="1"/>
</dbReference>
<dbReference type="InterPro" id="IPR003787">
    <property type="entry name" value="Sulphur_relay_DsrE/F-like"/>
</dbReference>
<dbReference type="PANTHER" id="PTHR33279">
    <property type="entry name" value="SULFUR CARRIER PROTEIN YEDF-RELATED"/>
    <property type="match status" value="1"/>
</dbReference>
<comment type="caution">
    <text evidence="3">The sequence shown here is derived from an EMBL/GenBank/DDBJ whole genome shotgun (WGS) entry which is preliminary data.</text>
</comment>
<dbReference type="SUPFAM" id="SSF75169">
    <property type="entry name" value="DsrEFH-like"/>
    <property type="match status" value="1"/>
</dbReference>
<gene>
    <name evidence="3" type="primary">yedF</name>
    <name evidence="3" type="ORF">ENJ96_07145</name>
</gene>
<organism evidence="3">
    <name type="scientific">Thermodesulfatator atlanticus</name>
    <dbReference type="NCBI Taxonomy" id="501497"/>
    <lineage>
        <taxon>Bacteria</taxon>
        <taxon>Pseudomonadati</taxon>
        <taxon>Thermodesulfobacteriota</taxon>
        <taxon>Thermodesulfobacteria</taxon>
        <taxon>Thermodesulfobacteriales</taxon>
        <taxon>Thermodesulfatatoraceae</taxon>
        <taxon>Thermodesulfatator</taxon>
    </lineage>
</organism>
<dbReference type="AlphaFoldDB" id="A0A7V5P0W7"/>
<dbReference type="NCBIfam" id="TIGR03527">
    <property type="entry name" value="selenium_YedF"/>
    <property type="match status" value="1"/>
</dbReference>
<protein>
    <submittedName>
        <fullName evidence="3">Sulfurtransferase-like selenium metabolism protein YedF</fullName>
    </submittedName>
</protein>
<dbReference type="SUPFAM" id="SSF64307">
    <property type="entry name" value="SirA-like"/>
    <property type="match status" value="1"/>
</dbReference>
<dbReference type="Pfam" id="PF02635">
    <property type="entry name" value="DsrE"/>
    <property type="match status" value="1"/>
</dbReference>
<evidence type="ECO:0000259" key="2">
    <source>
        <dbReference type="PROSITE" id="PS01148"/>
    </source>
</evidence>